<dbReference type="NCBIfam" id="TIGR01782">
    <property type="entry name" value="TonB-Xanth-Caul"/>
    <property type="match status" value="1"/>
</dbReference>
<keyword evidence="7" id="KW-0675">Receptor</keyword>
<keyword evidence="2 4" id="KW-0472">Membrane</keyword>
<evidence type="ECO:0000313" key="7">
    <source>
        <dbReference type="EMBL" id="MBN8431002.1"/>
    </source>
</evidence>
<keyword evidence="4" id="KW-0798">TonB box</keyword>
<dbReference type="Gene3D" id="2.170.130.10">
    <property type="entry name" value="TonB-dependent receptor, plug domain"/>
    <property type="match status" value="1"/>
</dbReference>
<dbReference type="InterPro" id="IPR010104">
    <property type="entry name" value="TonB_rcpt_bac"/>
</dbReference>
<evidence type="ECO:0000256" key="3">
    <source>
        <dbReference type="ARBA" id="ARBA00023237"/>
    </source>
</evidence>
<proteinExistence type="inferred from homology"/>
<dbReference type="Pfam" id="PF00593">
    <property type="entry name" value="TonB_dep_Rec_b-barrel"/>
    <property type="match status" value="1"/>
</dbReference>
<dbReference type="Proteomes" id="UP000664293">
    <property type="component" value="Unassembled WGS sequence"/>
</dbReference>
<dbReference type="InterPro" id="IPR036942">
    <property type="entry name" value="Beta-barrel_TonB_sf"/>
</dbReference>
<reference evidence="7 8" key="1">
    <citation type="submission" date="2020-12" db="EMBL/GenBank/DDBJ databases">
        <title>Oil enriched cultivation method for isolating marine PHA-producing bacteria.</title>
        <authorList>
            <person name="Zheng W."/>
            <person name="Yu S."/>
            <person name="Huang Y."/>
        </authorList>
    </citation>
    <scope>NUCLEOTIDE SEQUENCE [LARGE SCALE GENOMIC DNA]</scope>
    <source>
        <strain evidence="7 8">SN0-2</strain>
    </source>
</reference>
<dbReference type="InterPro" id="IPR012910">
    <property type="entry name" value="Plug_dom"/>
</dbReference>
<dbReference type="InterPro" id="IPR037066">
    <property type="entry name" value="Plug_dom_sf"/>
</dbReference>
<name>A0ABS3E6T5_9GAMM</name>
<dbReference type="Gene3D" id="2.40.170.20">
    <property type="entry name" value="TonB-dependent receptor, beta-barrel domain"/>
    <property type="match status" value="1"/>
</dbReference>
<dbReference type="SUPFAM" id="SSF56935">
    <property type="entry name" value="Porins"/>
    <property type="match status" value="1"/>
</dbReference>
<feature type="domain" description="TonB-dependent receptor plug" evidence="6">
    <location>
        <begin position="63"/>
        <end position="174"/>
    </location>
</feature>
<evidence type="ECO:0000259" key="5">
    <source>
        <dbReference type="Pfam" id="PF00593"/>
    </source>
</evidence>
<gene>
    <name evidence="7" type="ORF">JF535_09095</name>
</gene>
<organism evidence="7 8">
    <name type="scientific">Microbulbifer salipaludis</name>
    <dbReference type="NCBI Taxonomy" id="187980"/>
    <lineage>
        <taxon>Bacteria</taxon>
        <taxon>Pseudomonadati</taxon>
        <taxon>Pseudomonadota</taxon>
        <taxon>Gammaproteobacteria</taxon>
        <taxon>Cellvibrionales</taxon>
        <taxon>Microbulbiferaceae</taxon>
        <taxon>Microbulbifer</taxon>
    </lineage>
</organism>
<keyword evidence="3" id="KW-0998">Cell outer membrane</keyword>
<evidence type="ECO:0000256" key="1">
    <source>
        <dbReference type="ARBA" id="ARBA00004442"/>
    </source>
</evidence>
<comment type="caution">
    <text evidence="7">The sequence shown here is derived from an EMBL/GenBank/DDBJ whole genome shotgun (WGS) entry which is preliminary data.</text>
</comment>
<dbReference type="PANTHER" id="PTHR40980:SF3">
    <property type="entry name" value="TONB-DEPENDENT RECEPTOR-LIKE BETA-BARREL DOMAIN-CONTAINING PROTEIN"/>
    <property type="match status" value="1"/>
</dbReference>
<protein>
    <submittedName>
        <fullName evidence="7">TonB-dependent receptor</fullName>
    </submittedName>
</protein>
<sequence>MSKTEIVQVEVKRHSIFRRSLLAACIASASAGSWAQQADSSEALEEVVVEGVRGSLMNAQDMKRDASTVSDVISASDINALPDKSVLEALQRVPGVSIERFAAAEDPDHFSIEGSGATLRGMVQSRSEFNGRDSFSANNGSGLNFQDVPPELMGAVIVYKNQTADMIEGGIAGTINLETRKPFDSNGQQIAFNSAVNYTDMREAATPDFSGLYSNRWETDAGEFGFLISAANSNLKVSNNSIQQGVPELREISGVGERWVPINVGARQVDQDRERTGGSMVFQWADNDGTKLFTAEYVRSDAAQSWLEYAFQSDNTVGLPSADSTYNDRRFVSGTLEGATGYNSYTRQSHSNTLVEDFSLNLELNPTERLQVVLDAQYVDASTEVIDLSVYGHTAADVYADFGGGTPDVAFLAPSASAQTSEEYFTDPANFFYLAEMDHIEDNEGKEAAFTLDVDYELDKGWFRSVKGGLRASQREQTTRWSTYQWGVLSADWAGGQKFFDGVHDTNPWDGQPGTDTYAAPEYGTVDFNDFFRGKTTGIAGGTVLAPSPNLVQSFNNYRSQLKALSPEWFTSIADRDGLAEGPFLPDEINPITEDRFAGYVMAEFANPAETLSGNIGLRYVDLSYETTGGSSFDPLDDRLPLPADDIAFFNGATTSFDDKVSDQHLLPSFNLKYEIQEDLLARFAASQAIAFPDMGMLRSYLGVYGIVESFDTDNDDVEDTAVVTDYRAGTGNSRLKPMRANNFDIALEWYFSDVGALSATVFHKDISDFFTSGAFPREITNNGVTRIVEVEGPVNFGDGQINGLELAYQQFFDTLPGAWSGLGLQANYTYVDSKSVPNQNLDSQEGGNVEVAFESLPLAGMSEHTYNLVGLYEYEDISARLAYNWRSEYLLTTRDVITKLPIYNGEGGQLDGSVFFNINENLKVGLEATNILDQVTETRMQVDEDGTKLDRSWFINDRRIAAVIRMNF</sequence>
<dbReference type="EMBL" id="JAEKJR010000002">
    <property type="protein sequence ID" value="MBN8431002.1"/>
    <property type="molecule type" value="Genomic_DNA"/>
</dbReference>
<keyword evidence="8" id="KW-1185">Reference proteome</keyword>
<evidence type="ECO:0000256" key="2">
    <source>
        <dbReference type="ARBA" id="ARBA00023136"/>
    </source>
</evidence>
<comment type="similarity">
    <text evidence="4">Belongs to the TonB-dependent receptor family.</text>
</comment>
<dbReference type="InterPro" id="IPR000531">
    <property type="entry name" value="Beta-barrel_TonB"/>
</dbReference>
<dbReference type="RefSeq" id="WP_207001378.1">
    <property type="nucleotide sequence ID" value="NZ_JAEKJR010000002.1"/>
</dbReference>
<evidence type="ECO:0000256" key="4">
    <source>
        <dbReference type="RuleBase" id="RU003357"/>
    </source>
</evidence>
<evidence type="ECO:0000313" key="8">
    <source>
        <dbReference type="Proteomes" id="UP000664293"/>
    </source>
</evidence>
<dbReference type="PANTHER" id="PTHR40980">
    <property type="entry name" value="PLUG DOMAIN-CONTAINING PROTEIN"/>
    <property type="match status" value="1"/>
</dbReference>
<dbReference type="Pfam" id="PF07715">
    <property type="entry name" value="Plug"/>
    <property type="match status" value="1"/>
</dbReference>
<evidence type="ECO:0000259" key="6">
    <source>
        <dbReference type="Pfam" id="PF07715"/>
    </source>
</evidence>
<feature type="domain" description="TonB-dependent receptor-like beta-barrel" evidence="5">
    <location>
        <begin position="416"/>
        <end position="932"/>
    </location>
</feature>
<comment type="subcellular location">
    <subcellularLocation>
        <location evidence="1 4">Cell outer membrane</location>
    </subcellularLocation>
</comment>
<accession>A0ABS3E6T5</accession>